<feature type="transmembrane region" description="Helical" evidence="8">
    <location>
        <begin position="294"/>
        <end position="316"/>
    </location>
</feature>
<evidence type="ECO:0000256" key="3">
    <source>
        <dbReference type="ARBA" id="ARBA00022692"/>
    </source>
</evidence>
<feature type="compositionally biased region" description="Basic and acidic residues" evidence="7">
    <location>
        <begin position="190"/>
        <end position="201"/>
    </location>
</feature>
<dbReference type="InterPro" id="IPR036259">
    <property type="entry name" value="MFS_trans_sf"/>
</dbReference>
<dbReference type="InterPro" id="IPR005828">
    <property type="entry name" value="MFS_sugar_transport-like"/>
</dbReference>
<feature type="transmembrane region" description="Helical" evidence="8">
    <location>
        <begin position="64"/>
        <end position="83"/>
    </location>
</feature>
<dbReference type="PANTHER" id="PTHR23511:SF5">
    <property type="entry name" value="MAJOR FACILITATOR-TYPE TRANSPORTER HXNZ-RELATED"/>
    <property type="match status" value="1"/>
</dbReference>
<comment type="caution">
    <text evidence="9">The sequence shown here is derived from an EMBL/GenBank/DDBJ whole genome shotgun (WGS) entry which is preliminary data.</text>
</comment>
<feature type="transmembrane region" description="Helical" evidence="8">
    <location>
        <begin position="261"/>
        <end position="282"/>
    </location>
</feature>
<keyword evidence="5 8" id="KW-0472">Membrane</keyword>
<dbReference type="Gene3D" id="1.20.1250.20">
    <property type="entry name" value="MFS general substrate transporter like domains"/>
    <property type="match status" value="1"/>
</dbReference>
<gene>
    <name evidence="9" type="ORF">Tci_376440</name>
</gene>
<comment type="subcellular location">
    <subcellularLocation>
        <location evidence="1">Membrane</location>
        <topology evidence="1">Multi-pass membrane protein</topology>
    </subcellularLocation>
</comment>
<evidence type="ECO:0000256" key="1">
    <source>
        <dbReference type="ARBA" id="ARBA00004141"/>
    </source>
</evidence>
<dbReference type="EMBL" id="BKCJ010147765">
    <property type="protein sequence ID" value="GEY04466.1"/>
    <property type="molecule type" value="Genomic_DNA"/>
</dbReference>
<feature type="transmembrane region" description="Helical" evidence="8">
    <location>
        <begin position="89"/>
        <end position="112"/>
    </location>
</feature>
<dbReference type="PANTHER" id="PTHR23511">
    <property type="entry name" value="SYNAPTIC VESICLE GLYCOPROTEIN 2"/>
    <property type="match status" value="1"/>
</dbReference>
<dbReference type="SUPFAM" id="SSF103473">
    <property type="entry name" value="MFS general substrate transporter"/>
    <property type="match status" value="1"/>
</dbReference>
<organism evidence="9">
    <name type="scientific">Tanacetum cinerariifolium</name>
    <name type="common">Dalmatian daisy</name>
    <name type="synonym">Chrysanthemum cinerariifolium</name>
    <dbReference type="NCBI Taxonomy" id="118510"/>
    <lineage>
        <taxon>Eukaryota</taxon>
        <taxon>Viridiplantae</taxon>
        <taxon>Streptophyta</taxon>
        <taxon>Embryophyta</taxon>
        <taxon>Tracheophyta</taxon>
        <taxon>Spermatophyta</taxon>
        <taxon>Magnoliopsida</taxon>
        <taxon>eudicotyledons</taxon>
        <taxon>Gunneridae</taxon>
        <taxon>Pentapetalae</taxon>
        <taxon>asterids</taxon>
        <taxon>campanulids</taxon>
        <taxon>Asterales</taxon>
        <taxon>Asteraceae</taxon>
        <taxon>Asteroideae</taxon>
        <taxon>Anthemideae</taxon>
        <taxon>Anthemidinae</taxon>
        <taxon>Tanacetum</taxon>
    </lineage>
</organism>
<evidence type="ECO:0000256" key="2">
    <source>
        <dbReference type="ARBA" id="ARBA00022448"/>
    </source>
</evidence>
<keyword evidence="2" id="KW-0813">Transport</keyword>
<feature type="region of interest" description="Disordered" evidence="7">
    <location>
        <begin position="139"/>
        <end position="161"/>
    </location>
</feature>
<evidence type="ECO:0000256" key="8">
    <source>
        <dbReference type="SAM" id="Phobius"/>
    </source>
</evidence>
<feature type="region of interest" description="Disordered" evidence="7">
    <location>
        <begin position="190"/>
        <end position="215"/>
    </location>
</feature>
<evidence type="ECO:0000313" key="9">
    <source>
        <dbReference type="EMBL" id="GEY04466.1"/>
    </source>
</evidence>
<sequence>MAEKSPPEYTVNEALMAIGNGKFQINMFLYAVLGSMAEAMELTLLTYIRLAVEADLQLTSSEENLISIVTYVGIILGAWIWSAGIMERYGWRLLLGVSSLSSLVALLFYTLVPESPRFLYAKGELGKASKILNWGAEPNKRQLPEGNSEKGAQNERKVVTSEEDEIKDVTLDIDKRVACEIQIDEAHHTLKKDDPVDRAGPKVEQGNPKNEKEDEINEKTKLIIRHNNTHKTSRAIFGILDDGDIRTKNVHGNNARLGIHWTLGAGVAIVVGRIGSIVLPLVGEGMISYDGNKMSTMIMFVIVVGRIGSIVLPLVGEGMISYDGNKTPAMIMFAFKISVYGMCSDPSD</sequence>
<dbReference type="GO" id="GO:0016020">
    <property type="term" value="C:membrane"/>
    <property type="evidence" value="ECO:0007669"/>
    <property type="project" value="UniProtKB-SubCell"/>
</dbReference>
<keyword evidence="4 8" id="KW-1133">Transmembrane helix</keyword>
<comment type="similarity">
    <text evidence="6">Belongs to the major facilitator superfamily. Phosphate:H(+) symporter (TC 2.A.1.9) family.</text>
</comment>
<feature type="transmembrane region" description="Helical" evidence="8">
    <location>
        <begin position="28"/>
        <end position="52"/>
    </location>
</feature>
<reference evidence="9" key="1">
    <citation type="journal article" date="2019" name="Sci. Rep.">
        <title>Draft genome of Tanacetum cinerariifolium, the natural source of mosquito coil.</title>
        <authorList>
            <person name="Yamashiro T."/>
            <person name="Shiraishi A."/>
            <person name="Satake H."/>
            <person name="Nakayama K."/>
        </authorList>
    </citation>
    <scope>NUCLEOTIDE SEQUENCE</scope>
</reference>
<dbReference type="AlphaFoldDB" id="A0A699HDW4"/>
<evidence type="ECO:0000256" key="4">
    <source>
        <dbReference type="ARBA" id="ARBA00022989"/>
    </source>
</evidence>
<proteinExistence type="inferred from homology"/>
<evidence type="ECO:0000256" key="6">
    <source>
        <dbReference type="ARBA" id="ARBA00044504"/>
    </source>
</evidence>
<evidence type="ECO:0000256" key="5">
    <source>
        <dbReference type="ARBA" id="ARBA00023136"/>
    </source>
</evidence>
<accession>A0A699HDW4</accession>
<protein>
    <submittedName>
        <fullName evidence="9">Organic cation/carnitine transporter 7</fullName>
    </submittedName>
</protein>
<evidence type="ECO:0000256" key="7">
    <source>
        <dbReference type="SAM" id="MobiDB-lite"/>
    </source>
</evidence>
<name>A0A699HDW4_TANCI</name>
<dbReference type="Pfam" id="PF00083">
    <property type="entry name" value="Sugar_tr"/>
    <property type="match status" value="1"/>
</dbReference>
<keyword evidence="3 8" id="KW-0812">Transmembrane</keyword>
<dbReference type="GO" id="GO:0022857">
    <property type="term" value="F:transmembrane transporter activity"/>
    <property type="evidence" value="ECO:0007669"/>
    <property type="project" value="InterPro"/>
</dbReference>